<evidence type="ECO:0000313" key="2">
    <source>
        <dbReference type="EMBL" id="KIE45176.1"/>
    </source>
</evidence>
<keyword evidence="3" id="KW-1185">Reference proteome</keyword>
<name>A0A0C1R3W2_9CLOT</name>
<dbReference type="AlphaFoldDB" id="A0A0C1R3W2"/>
<gene>
    <name evidence="2" type="ORF">U732_754</name>
</gene>
<comment type="caution">
    <text evidence="2">The sequence shown here is derived from an EMBL/GenBank/DDBJ whole genome shotgun (WGS) entry which is preliminary data.</text>
</comment>
<keyword evidence="2" id="KW-0808">Transferase</keyword>
<dbReference type="STRING" id="29341.RSJ17_06570"/>
<dbReference type="PROSITE" id="PS51186">
    <property type="entry name" value="GNAT"/>
    <property type="match status" value="1"/>
</dbReference>
<dbReference type="Pfam" id="PF13302">
    <property type="entry name" value="Acetyltransf_3"/>
    <property type="match status" value="1"/>
</dbReference>
<dbReference type="OrthoDB" id="9811523at2"/>
<dbReference type="GO" id="GO:0008999">
    <property type="term" value="F:protein-N-terminal-alanine acetyltransferase activity"/>
    <property type="evidence" value="ECO:0007669"/>
    <property type="project" value="TreeGrafter"/>
</dbReference>
<accession>A0A0C1R3W2</accession>
<dbReference type="Proteomes" id="UP000031366">
    <property type="component" value="Unassembled WGS sequence"/>
</dbReference>
<dbReference type="GO" id="GO:0005737">
    <property type="term" value="C:cytoplasm"/>
    <property type="evidence" value="ECO:0007669"/>
    <property type="project" value="TreeGrafter"/>
</dbReference>
<dbReference type="SUPFAM" id="SSF55729">
    <property type="entry name" value="Acyl-CoA N-acyltransferases (Nat)"/>
    <property type="match status" value="1"/>
</dbReference>
<dbReference type="InterPro" id="IPR000182">
    <property type="entry name" value="GNAT_dom"/>
</dbReference>
<evidence type="ECO:0000313" key="3">
    <source>
        <dbReference type="Proteomes" id="UP000031366"/>
    </source>
</evidence>
<dbReference type="InterPro" id="IPR051531">
    <property type="entry name" value="N-acetyltransferase"/>
</dbReference>
<sequence>MKTIFENNIIRLREANLEDAKELLSVTNDEEVIKYYGMGPYKNIKEAEDEINWFISLLKEGKGARWVIADKDTNKYIGDIGVFNFDKNHNRIEIGFKLKREYWNKGIMTECIKKTLEFGFSDRNYNRIEALVDKRNMGCKKTLENNGFKLEGLLREYEFENGDYVDLEMYSILKREYIK</sequence>
<protein>
    <submittedName>
        <fullName evidence="2">Acetyltransferase family protein</fullName>
    </submittedName>
</protein>
<dbReference type="EMBL" id="AYSO01000020">
    <property type="protein sequence ID" value="KIE45176.1"/>
    <property type="molecule type" value="Genomic_DNA"/>
</dbReference>
<dbReference type="PANTHER" id="PTHR43792">
    <property type="entry name" value="GNAT FAMILY, PUTATIVE (AFU_ORTHOLOGUE AFUA_3G00765)-RELATED-RELATED"/>
    <property type="match status" value="1"/>
</dbReference>
<dbReference type="PANTHER" id="PTHR43792:SF9">
    <property type="entry name" value="RIBOSOMAL-PROTEIN-ALANINE ACETYLTRANSFERASE"/>
    <property type="match status" value="1"/>
</dbReference>
<dbReference type="RefSeq" id="WP_039636820.1">
    <property type="nucleotide sequence ID" value="NZ_AYSO01000020.1"/>
</dbReference>
<feature type="domain" description="N-acetyltransferase" evidence="1">
    <location>
        <begin position="10"/>
        <end position="174"/>
    </location>
</feature>
<dbReference type="Gene3D" id="3.40.630.30">
    <property type="match status" value="1"/>
</dbReference>
<evidence type="ECO:0000259" key="1">
    <source>
        <dbReference type="PROSITE" id="PS51186"/>
    </source>
</evidence>
<organism evidence="2 3">
    <name type="scientific">Clostridium argentinense CDC 2741</name>
    <dbReference type="NCBI Taxonomy" id="1418104"/>
    <lineage>
        <taxon>Bacteria</taxon>
        <taxon>Bacillati</taxon>
        <taxon>Bacillota</taxon>
        <taxon>Clostridia</taxon>
        <taxon>Eubacteriales</taxon>
        <taxon>Clostridiaceae</taxon>
        <taxon>Clostridium</taxon>
    </lineage>
</organism>
<dbReference type="InterPro" id="IPR016181">
    <property type="entry name" value="Acyl_CoA_acyltransferase"/>
</dbReference>
<proteinExistence type="predicted"/>
<reference evidence="2 3" key="1">
    <citation type="journal article" date="2015" name="Infect. Genet. Evol.">
        <title>Genomic sequences of six botulinum neurotoxin-producing strains representing three clostridial species illustrate the mobility and diversity of botulinum neurotoxin genes.</title>
        <authorList>
            <person name="Smith T.J."/>
            <person name="Hill K.K."/>
            <person name="Xie G."/>
            <person name="Foley B.T."/>
            <person name="Williamson C.H."/>
            <person name="Foster J.T."/>
            <person name="Johnson S.L."/>
            <person name="Chertkov O."/>
            <person name="Teshima H."/>
            <person name="Gibbons H.S."/>
            <person name="Johnsky L.A."/>
            <person name="Karavis M.A."/>
            <person name="Smith L.A."/>
        </authorList>
    </citation>
    <scope>NUCLEOTIDE SEQUENCE [LARGE SCALE GENOMIC DNA]</scope>
    <source>
        <strain evidence="2 3">CDC 2741</strain>
    </source>
</reference>